<keyword evidence="2" id="KW-0812">Transmembrane</keyword>
<feature type="compositionally biased region" description="Basic and acidic residues" evidence="1">
    <location>
        <begin position="175"/>
        <end position="184"/>
    </location>
</feature>
<evidence type="ECO:0000313" key="3">
    <source>
        <dbReference type="EMBL" id="TFY71294.1"/>
    </source>
</evidence>
<name>A0A4Y9Z9Z9_9AGAM</name>
<proteinExistence type="predicted"/>
<evidence type="ECO:0000313" key="4">
    <source>
        <dbReference type="Proteomes" id="UP000298327"/>
    </source>
</evidence>
<evidence type="ECO:0000256" key="1">
    <source>
        <dbReference type="SAM" id="MobiDB-lite"/>
    </source>
</evidence>
<protein>
    <submittedName>
        <fullName evidence="3">Uncharacterized protein</fullName>
    </submittedName>
</protein>
<dbReference type="OrthoDB" id="2564465at2759"/>
<feature type="compositionally biased region" description="Low complexity" evidence="1">
    <location>
        <begin position="197"/>
        <end position="209"/>
    </location>
</feature>
<feature type="compositionally biased region" description="Basic and acidic residues" evidence="1">
    <location>
        <begin position="233"/>
        <end position="244"/>
    </location>
</feature>
<dbReference type="EMBL" id="SEOQ01000058">
    <property type="protein sequence ID" value="TFY71294.1"/>
    <property type="molecule type" value="Genomic_DNA"/>
</dbReference>
<evidence type="ECO:0000256" key="2">
    <source>
        <dbReference type="SAM" id="Phobius"/>
    </source>
</evidence>
<reference evidence="3 4" key="1">
    <citation type="submission" date="2019-02" db="EMBL/GenBank/DDBJ databases">
        <title>Genome sequencing of the rare red list fungi Dentipellis fragilis.</title>
        <authorList>
            <person name="Buettner E."/>
            <person name="Kellner H."/>
        </authorList>
    </citation>
    <scope>NUCLEOTIDE SEQUENCE [LARGE SCALE GENOMIC DNA]</scope>
    <source>
        <strain evidence="3 4">DSM 105465</strain>
    </source>
</reference>
<feature type="compositionally biased region" description="Low complexity" evidence="1">
    <location>
        <begin position="218"/>
        <end position="228"/>
    </location>
</feature>
<feature type="transmembrane region" description="Helical" evidence="2">
    <location>
        <begin position="12"/>
        <end position="30"/>
    </location>
</feature>
<dbReference type="AlphaFoldDB" id="A0A4Y9Z9Z9"/>
<feature type="compositionally biased region" description="Basic and acidic residues" evidence="1">
    <location>
        <begin position="338"/>
        <end position="349"/>
    </location>
</feature>
<feature type="region of interest" description="Disordered" evidence="1">
    <location>
        <begin position="90"/>
        <end position="349"/>
    </location>
</feature>
<comment type="caution">
    <text evidence="3">The sequence shown here is derived from an EMBL/GenBank/DDBJ whole genome shotgun (WGS) entry which is preliminary data.</text>
</comment>
<dbReference type="Proteomes" id="UP000298327">
    <property type="component" value="Unassembled WGS sequence"/>
</dbReference>
<gene>
    <name evidence="3" type="ORF">EVG20_g1734</name>
</gene>
<keyword evidence="2" id="KW-1133">Transmembrane helix</keyword>
<keyword evidence="2" id="KW-0472">Membrane</keyword>
<keyword evidence="4" id="KW-1185">Reference proteome</keyword>
<sequence>MGSSQSSISKELFLTAFVVAGALSFGYLHYTRSSEAKQAEVGPGGAAAGKKKQNKKKKTLSGTASDIPPAEAKPAAPPVVVAFPRVIPGEFEPSSGVEGEGATKAKKSKKKKGKKAAASADSTRLSPHAGAGVDTLSDSSASTTPVPPSKSKTKRTPPAVRQAPVELSSGDAPEEERWTRVEARKKGKSQPVREEAAVAAGAGKPSVSAIDTTHSDAGITTSVTGGSSPVTERTTEDELPKSATEEADSSTASLLNAPSVVRIRPQPGEKPAKGFTWEDYEGVQVDNNDADGEDDGGWGVVKSKGRNKHNQLSSSQQSHASKAPESLTKKQRQNAAKSEARKQAKQEAEVERLAILAQHKRDLERIKIAEQFGTKSKV</sequence>
<feature type="compositionally biased region" description="Low complexity" evidence="1">
    <location>
        <begin position="68"/>
        <end position="78"/>
    </location>
</feature>
<accession>A0A4Y9Z9Z9</accession>
<feature type="region of interest" description="Disordered" evidence="1">
    <location>
        <begin position="35"/>
        <end position="78"/>
    </location>
</feature>
<feature type="compositionally biased region" description="Basic residues" evidence="1">
    <location>
        <begin position="104"/>
        <end position="115"/>
    </location>
</feature>
<feature type="compositionally biased region" description="Polar residues" evidence="1">
    <location>
        <begin position="310"/>
        <end position="320"/>
    </location>
</feature>
<organism evidence="3 4">
    <name type="scientific">Dentipellis fragilis</name>
    <dbReference type="NCBI Taxonomy" id="205917"/>
    <lineage>
        <taxon>Eukaryota</taxon>
        <taxon>Fungi</taxon>
        <taxon>Dikarya</taxon>
        <taxon>Basidiomycota</taxon>
        <taxon>Agaricomycotina</taxon>
        <taxon>Agaricomycetes</taxon>
        <taxon>Russulales</taxon>
        <taxon>Hericiaceae</taxon>
        <taxon>Dentipellis</taxon>
    </lineage>
</organism>
<feature type="compositionally biased region" description="Basic residues" evidence="1">
    <location>
        <begin position="49"/>
        <end position="59"/>
    </location>
</feature>